<feature type="region of interest" description="Disordered" evidence="2">
    <location>
        <begin position="379"/>
        <end position="409"/>
    </location>
</feature>
<dbReference type="EMBL" id="BDDD01000381">
    <property type="protein sequence ID" value="GAV65042.1"/>
    <property type="molecule type" value="Genomic_DNA"/>
</dbReference>
<comment type="caution">
    <text evidence="4">The sequence shown here is derived from an EMBL/GenBank/DDBJ whole genome shotgun (WGS) entry which is preliminary data.</text>
</comment>
<feature type="compositionally biased region" description="Polar residues" evidence="2">
    <location>
        <begin position="1137"/>
        <end position="1147"/>
    </location>
</feature>
<feature type="compositionally biased region" description="Basic residues" evidence="2">
    <location>
        <begin position="530"/>
        <end position="539"/>
    </location>
</feature>
<dbReference type="PRINTS" id="PR00625">
    <property type="entry name" value="JDOMAIN"/>
</dbReference>
<feature type="region of interest" description="Disordered" evidence="2">
    <location>
        <begin position="528"/>
        <end position="551"/>
    </location>
</feature>
<dbReference type="SMART" id="SM00028">
    <property type="entry name" value="TPR"/>
    <property type="match status" value="7"/>
</dbReference>
<evidence type="ECO:0000256" key="2">
    <source>
        <dbReference type="SAM" id="MobiDB-lite"/>
    </source>
</evidence>
<feature type="region of interest" description="Disordered" evidence="2">
    <location>
        <begin position="1"/>
        <end position="29"/>
    </location>
</feature>
<dbReference type="Pfam" id="PF13181">
    <property type="entry name" value="TPR_8"/>
    <property type="match status" value="1"/>
</dbReference>
<accession>A0A1Q3BB58</accession>
<feature type="region of interest" description="Disordered" evidence="2">
    <location>
        <begin position="444"/>
        <end position="468"/>
    </location>
</feature>
<evidence type="ECO:0000256" key="1">
    <source>
        <dbReference type="SAM" id="Coils"/>
    </source>
</evidence>
<dbReference type="PROSITE" id="PS50076">
    <property type="entry name" value="DNAJ_2"/>
    <property type="match status" value="1"/>
</dbReference>
<evidence type="ECO:0000259" key="3">
    <source>
        <dbReference type="PROSITE" id="PS50076"/>
    </source>
</evidence>
<dbReference type="CDD" id="cd06257">
    <property type="entry name" value="DnaJ"/>
    <property type="match status" value="1"/>
</dbReference>
<protein>
    <submittedName>
        <fullName evidence="4">DnaJ domain-containing protein/TPR_1 domain-containing protein/TPR_11 domain-containing protein</fullName>
    </submittedName>
</protein>
<sequence length="1184" mass="131139">MNPPRNSNSDNPNLAFNSPTIPRPSGLSRPRLVKVRKQASSQRLDSSSGFNPFRNVLVEEIKDLRIGSFGDDDSELSKLPENINKLNIKDETVSFKPSDLSHNFTFSSDNNASSLIHDELRNKLNLKDKDVNEVVYRGREKVSVWFADRMKNLSIKESDSVGVKGNENDGSVFSGYVGGEKESMLSNEMGRKLNIGSERDMKSSSSRLFSKNKQNDNVGGTKVQDVGKSFPASFTFEAPMQGKDGGISGQVTLDEPKDDTRVSGVHFQHVGNAFELPSMDNFCFTSKRDGNGADAVEFNTRSSKANLFSGFNKKVEFTAKRESVRDTKAKKTRGKLRQPIPVQLWPGHDFVLKGSGFQENTDAFESYSPMDISPYQETLADTRHSSETSVTSDGSFSLDNRHTLTESSPRVSNDAIDEDLIDATLRMDINGGDAKNSAIQEEGVGAEGHVEDSVSGVETESFKSANEEMDFNIDTTAISGENEASSSSNLERQDSYGRIRFGSLTNSEDVGRSNFTFAAPSAAQTLLSASKRHHRKKNLAKTVDDSHNSTSVKVSYATSSVQFTPFSTASSLLSPGQGKKGDLPSPRQKGGDNSEVIRGQYSDFSTAVAAQEACEKWRLRGNQAYTNGDLSKAEECYTQGVDCISKGETSRSCLRALMLCYSNRAATRMSLGRMRDALSDCKIASAIDSTFLRVQVRAANCYLALGEVEDASQYFRKCLQLGSDICADRKIAVEASDGLQKAQKVSENVQRSSELLKRKTSNDMESALDLIDEALLISSYAEKLIEMKAEALFLLRKYDETIQLCEETCDSAEENALPAVADGHLANLGDSSREYSCRFWRCHLIFKSYFYLGRLEEAIASLEQHEGKWSVKRRSGSKTLESSIPLAATVRELLRHKNAGNESFQAGKHAEAVDHYTAALSCNVESRPFAAICFCNRAAAYKALGQITDAIADCNLAIALDGNYLKAISRRATLFEMIRDYGQAADDLERLVALLSKQVEDKTNQSGEIERSTKWVNDLRQARLRLSEIEEEAKKEIPLDLYLILGVEPSVMASEIKKAYRKAALRHHPDKAGQSLARSDNGDDGLWKEIGEEVHKDADRLFKVIGEAYAILSDPTKRSRYDLEEEMRNAQKKRNGRSTSGTQSDVQNDLHERSGVRRNWREVWRSYGNSPHKGAEATRPNRYS</sequence>
<keyword evidence="1" id="KW-0175">Coiled coil</keyword>
<dbReference type="STRING" id="3775.A0A1Q3BB58"/>
<dbReference type="InterPro" id="IPR018253">
    <property type="entry name" value="DnaJ_domain_CS"/>
</dbReference>
<dbReference type="SUPFAM" id="SSF48452">
    <property type="entry name" value="TPR-like"/>
    <property type="match status" value="2"/>
</dbReference>
<dbReference type="SUPFAM" id="SSF46565">
    <property type="entry name" value="Chaperone J-domain"/>
    <property type="match status" value="1"/>
</dbReference>
<feature type="compositionally biased region" description="Basic and acidic residues" evidence="2">
    <location>
        <begin position="1148"/>
        <end position="1164"/>
    </location>
</feature>
<proteinExistence type="predicted"/>
<feature type="region of interest" description="Disordered" evidence="2">
    <location>
        <begin position="1122"/>
        <end position="1184"/>
    </location>
</feature>
<dbReference type="FunCoup" id="A0A1Q3BB58">
    <property type="interactions" value="1284"/>
</dbReference>
<dbReference type="PANTHER" id="PTHR45181">
    <property type="entry name" value="HEAT SHOCK PROTEIN DNAJ WITH TETRATRICOPEPTIDE REPEAT-CONTAINING PROTEIN"/>
    <property type="match status" value="1"/>
</dbReference>
<dbReference type="SMART" id="SM00271">
    <property type="entry name" value="DnaJ"/>
    <property type="match status" value="1"/>
</dbReference>
<dbReference type="InParanoid" id="A0A1Q3BB58"/>
<feature type="domain" description="J" evidence="3">
    <location>
        <begin position="1040"/>
        <end position="1125"/>
    </location>
</feature>
<dbReference type="InterPro" id="IPR011990">
    <property type="entry name" value="TPR-like_helical_dom_sf"/>
</dbReference>
<dbReference type="InterPro" id="IPR001623">
    <property type="entry name" value="DnaJ_domain"/>
</dbReference>
<dbReference type="PROSITE" id="PS00636">
    <property type="entry name" value="DNAJ_1"/>
    <property type="match status" value="1"/>
</dbReference>
<dbReference type="Proteomes" id="UP000187406">
    <property type="component" value="Unassembled WGS sequence"/>
</dbReference>
<dbReference type="PANTHER" id="PTHR45181:SF4">
    <property type="entry name" value="HEAT SHOCK PROTEIN DNAJ WITH TETRATRICOPEPTIDE REPEAT-CONTAINING PROTEIN"/>
    <property type="match status" value="1"/>
</dbReference>
<feature type="coiled-coil region" evidence="1">
    <location>
        <begin position="985"/>
        <end position="1036"/>
    </location>
</feature>
<dbReference type="InterPro" id="IPR019734">
    <property type="entry name" value="TPR_rpt"/>
</dbReference>
<feature type="region of interest" description="Disordered" evidence="2">
    <location>
        <begin position="572"/>
        <end position="595"/>
    </location>
</feature>
<dbReference type="InterPro" id="IPR036869">
    <property type="entry name" value="J_dom_sf"/>
</dbReference>
<dbReference type="Gene3D" id="1.25.40.10">
    <property type="entry name" value="Tetratricopeptide repeat domain"/>
    <property type="match status" value="2"/>
</dbReference>
<feature type="compositionally biased region" description="Polar residues" evidence="2">
    <location>
        <begin position="387"/>
        <end position="398"/>
    </location>
</feature>
<keyword evidence="5" id="KW-1185">Reference proteome</keyword>
<organism evidence="4 5">
    <name type="scientific">Cephalotus follicularis</name>
    <name type="common">Albany pitcher plant</name>
    <dbReference type="NCBI Taxonomy" id="3775"/>
    <lineage>
        <taxon>Eukaryota</taxon>
        <taxon>Viridiplantae</taxon>
        <taxon>Streptophyta</taxon>
        <taxon>Embryophyta</taxon>
        <taxon>Tracheophyta</taxon>
        <taxon>Spermatophyta</taxon>
        <taxon>Magnoliopsida</taxon>
        <taxon>eudicotyledons</taxon>
        <taxon>Gunneridae</taxon>
        <taxon>Pentapetalae</taxon>
        <taxon>rosids</taxon>
        <taxon>fabids</taxon>
        <taxon>Oxalidales</taxon>
        <taxon>Cephalotaceae</taxon>
        <taxon>Cephalotus</taxon>
    </lineage>
</organism>
<dbReference type="Pfam" id="PF00226">
    <property type="entry name" value="DnaJ"/>
    <property type="match status" value="1"/>
</dbReference>
<feature type="compositionally biased region" description="Low complexity" evidence="2">
    <location>
        <begin position="1"/>
        <end position="13"/>
    </location>
</feature>
<dbReference type="Gene3D" id="1.10.287.110">
    <property type="entry name" value="DnaJ domain"/>
    <property type="match status" value="1"/>
</dbReference>
<name>A0A1Q3BB58_CEPFO</name>
<dbReference type="AlphaFoldDB" id="A0A1Q3BB58"/>
<evidence type="ECO:0000313" key="5">
    <source>
        <dbReference type="Proteomes" id="UP000187406"/>
    </source>
</evidence>
<reference evidence="5" key="1">
    <citation type="submission" date="2016-04" db="EMBL/GenBank/DDBJ databases">
        <title>Cephalotus genome sequencing.</title>
        <authorList>
            <person name="Fukushima K."/>
            <person name="Hasebe M."/>
            <person name="Fang X."/>
        </authorList>
    </citation>
    <scope>NUCLEOTIDE SEQUENCE [LARGE SCALE GENOMIC DNA]</scope>
    <source>
        <strain evidence="5">cv. St1</strain>
    </source>
</reference>
<dbReference type="OrthoDB" id="10250354at2759"/>
<evidence type="ECO:0000313" key="4">
    <source>
        <dbReference type="EMBL" id="GAV65042.1"/>
    </source>
</evidence>
<gene>
    <name evidence="4" type="ORF">CFOL_v3_08557</name>
</gene>